<reference evidence="1" key="1">
    <citation type="submission" date="2020-03" db="EMBL/GenBank/DDBJ databases">
        <title>The deep terrestrial virosphere.</title>
        <authorList>
            <person name="Holmfeldt K."/>
            <person name="Nilsson E."/>
            <person name="Simone D."/>
            <person name="Lopez-Fernandez M."/>
            <person name="Wu X."/>
            <person name="de Brujin I."/>
            <person name="Lundin D."/>
            <person name="Andersson A."/>
            <person name="Bertilsson S."/>
            <person name="Dopson M."/>
        </authorList>
    </citation>
    <scope>NUCLEOTIDE SEQUENCE</scope>
    <source>
        <strain evidence="1">MM415B04921</strain>
    </source>
</reference>
<accession>A0A6M3LT06</accession>
<sequence>MKQKIKIIGDHPHKDEFAEITVSEEGTITCYMLFGKKKIKAKLIGCIHGDSCFVGEDEFVLI</sequence>
<gene>
    <name evidence="1" type="ORF">MM415B04921_0008</name>
</gene>
<proteinExistence type="predicted"/>
<dbReference type="EMBL" id="MT143372">
    <property type="protein sequence ID" value="QJA96121.1"/>
    <property type="molecule type" value="Genomic_DNA"/>
</dbReference>
<protein>
    <submittedName>
        <fullName evidence="1">Uncharacterized protein</fullName>
    </submittedName>
</protein>
<evidence type="ECO:0000313" key="1">
    <source>
        <dbReference type="EMBL" id="QJA96121.1"/>
    </source>
</evidence>
<organism evidence="1">
    <name type="scientific">viral metagenome</name>
    <dbReference type="NCBI Taxonomy" id="1070528"/>
    <lineage>
        <taxon>unclassified sequences</taxon>
        <taxon>metagenomes</taxon>
        <taxon>organismal metagenomes</taxon>
    </lineage>
</organism>
<dbReference type="AlphaFoldDB" id="A0A6M3LT06"/>
<name>A0A6M3LT06_9ZZZZ</name>